<feature type="transmembrane region" description="Helical" evidence="1">
    <location>
        <begin position="106"/>
        <end position="122"/>
    </location>
</feature>
<keyword evidence="1" id="KW-0472">Membrane</keyword>
<dbReference type="GO" id="GO:0006508">
    <property type="term" value="P:proteolysis"/>
    <property type="evidence" value="ECO:0007669"/>
    <property type="project" value="UniProtKB-KW"/>
</dbReference>
<comment type="caution">
    <text evidence="3">The sequence shown here is derived from an EMBL/GenBank/DDBJ whole genome shotgun (WGS) entry which is preliminary data.</text>
</comment>
<protein>
    <submittedName>
        <fullName evidence="3">CPBP family intramembrane metalloprotease</fullName>
    </submittedName>
</protein>
<keyword evidence="3" id="KW-0645">Protease</keyword>
<evidence type="ECO:0000259" key="2">
    <source>
        <dbReference type="Pfam" id="PF02517"/>
    </source>
</evidence>
<dbReference type="AlphaFoldDB" id="A0A6I4LXD4"/>
<proteinExistence type="predicted"/>
<dbReference type="PANTHER" id="PTHR36435">
    <property type="entry name" value="SLR1288 PROTEIN"/>
    <property type="match status" value="1"/>
</dbReference>
<dbReference type="RefSeq" id="WP_160354048.1">
    <property type="nucleotide sequence ID" value="NZ_SDWJ01000002.1"/>
</dbReference>
<dbReference type="InterPro" id="IPR003675">
    <property type="entry name" value="Rce1/LyrA-like_dom"/>
</dbReference>
<dbReference type="InterPro" id="IPR052710">
    <property type="entry name" value="CAAX_protease"/>
</dbReference>
<dbReference type="GO" id="GO:0080120">
    <property type="term" value="P:CAAX-box protein maturation"/>
    <property type="evidence" value="ECO:0007669"/>
    <property type="project" value="UniProtKB-ARBA"/>
</dbReference>
<organism evidence="3 4">
    <name type="scientific">Sphingorhabdus profundilacus</name>
    <dbReference type="NCBI Taxonomy" id="2509718"/>
    <lineage>
        <taxon>Bacteria</taxon>
        <taxon>Pseudomonadati</taxon>
        <taxon>Pseudomonadota</taxon>
        <taxon>Alphaproteobacteria</taxon>
        <taxon>Sphingomonadales</taxon>
        <taxon>Sphingomonadaceae</taxon>
        <taxon>Sphingorhabdus</taxon>
    </lineage>
</organism>
<dbReference type="GO" id="GO:0008237">
    <property type="term" value="F:metallopeptidase activity"/>
    <property type="evidence" value="ECO:0007669"/>
    <property type="project" value="UniProtKB-KW"/>
</dbReference>
<keyword evidence="1" id="KW-0812">Transmembrane</keyword>
<evidence type="ECO:0000313" key="4">
    <source>
        <dbReference type="Proteomes" id="UP000471147"/>
    </source>
</evidence>
<accession>A0A6I4LXD4</accession>
<feature type="transmembrane region" description="Helical" evidence="1">
    <location>
        <begin position="74"/>
        <end position="94"/>
    </location>
</feature>
<evidence type="ECO:0000256" key="1">
    <source>
        <dbReference type="SAM" id="Phobius"/>
    </source>
</evidence>
<gene>
    <name evidence="3" type="ORF">EUU23_10350</name>
</gene>
<dbReference type="Pfam" id="PF02517">
    <property type="entry name" value="Rce1-like"/>
    <property type="match status" value="1"/>
</dbReference>
<feature type="domain" description="CAAX prenyl protease 2/Lysostaphin resistance protein A-like" evidence="2">
    <location>
        <begin position="76"/>
        <end position="164"/>
    </location>
</feature>
<dbReference type="GO" id="GO:0004175">
    <property type="term" value="F:endopeptidase activity"/>
    <property type="evidence" value="ECO:0007669"/>
    <property type="project" value="UniProtKB-ARBA"/>
</dbReference>
<keyword evidence="3" id="KW-0482">Metalloprotease</keyword>
<evidence type="ECO:0000313" key="3">
    <source>
        <dbReference type="EMBL" id="MVZ98092.1"/>
    </source>
</evidence>
<keyword evidence="4" id="KW-1185">Reference proteome</keyword>
<keyword evidence="1" id="KW-1133">Transmembrane helix</keyword>
<feature type="transmembrane region" description="Helical" evidence="1">
    <location>
        <begin position="37"/>
        <end position="54"/>
    </location>
</feature>
<sequence>MFAAEVIRTGVLIALIVICALCFKLDLGLRAPKWRGAWPWIAALLTWDGLVFTVDTLHPTEIDEDMLQWMKQYTTLQLVILAVLLGPLLEELFCRSVLFSSLLHTWGIKVAVIGPSVFWAVLHTTYDAWAMFSIAVAGVLLGLIRWKSGSVYLPWALHAAWNLVVLLSGSSEP</sequence>
<feature type="transmembrane region" description="Helical" evidence="1">
    <location>
        <begin position="128"/>
        <end position="144"/>
    </location>
</feature>
<dbReference type="EMBL" id="SDWJ01000002">
    <property type="protein sequence ID" value="MVZ98092.1"/>
    <property type="molecule type" value="Genomic_DNA"/>
</dbReference>
<dbReference type="OrthoDB" id="9782250at2"/>
<name>A0A6I4LXD4_9SPHN</name>
<feature type="transmembrane region" description="Helical" evidence="1">
    <location>
        <begin position="6"/>
        <end position="25"/>
    </location>
</feature>
<reference evidence="3 4" key="1">
    <citation type="submission" date="2019-01" db="EMBL/GenBank/DDBJ databases">
        <title>Sphingorhabdus lacus sp.nov., isolated from an oligotrophic freshwater lake.</title>
        <authorList>
            <person name="Park M."/>
        </authorList>
    </citation>
    <scope>NUCLEOTIDE SEQUENCE [LARGE SCALE GENOMIC DNA]</scope>
    <source>
        <strain evidence="3 4">IMCC26285</strain>
    </source>
</reference>
<keyword evidence="3" id="KW-0378">Hydrolase</keyword>
<dbReference type="PANTHER" id="PTHR36435:SF1">
    <property type="entry name" value="CAAX AMINO TERMINAL PROTEASE FAMILY PROTEIN"/>
    <property type="match status" value="1"/>
</dbReference>
<dbReference type="Proteomes" id="UP000471147">
    <property type="component" value="Unassembled WGS sequence"/>
</dbReference>